<dbReference type="RefSeq" id="WP_122188266.1">
    <property type="nucleotide sequence ID" value="NZ_RFFH01000004.1"/>
</dbReference>
<dbReference type="Proteomes" id="UP000279275">
    <property type="component" value="Unassembled WGS sequence"/>
</dbReference>
<protein>
    <submittedName>
        <fullName evidence="1">DUF4440 domain-containing protein</fullName>
    </submittedName>
</protein>
<dbReference type="Gene3D" id="3.10.450.50">
    <property type="match status" value="1"/>
</dbReference>
<gene>
    <name evidence="1" type="ORF">EBN03_13255</name>
</gene>
<reference evidence="1 2" key="1">
    <citation type="submission" date="2018-10" db="EMBL/GenBank/DDBJ databases">
        <title>Isolation from cow dung.</title>
        <authorList>
            <person name="Ling L."/>
        </authorList>
    </citation>
    <scope>NUCLEOTIDE SEQUENCE [LARGE SCALE GENOMIC DNA]</scope>
    <source>
        <strain evidence="1 2">NEAU-LL90</strain>
    </source>
</reference>
<dbReference type="SUPFAM" id="SSF54427">
    <property type="entry name" value="NTF2-like"/>
    <property type="match status" value="1"/>
</dbReference>
<dbReference type="InterPro" id="IPR032710">
    <property type="entry name" value="NTF2-like_dom_sf"/>
</dbReference>
<evidence type="ECO:0000313" key="2">
    <source>
        <dbReference type="Proteomes" id="UP000279275"/>
    </source>
</evidence>
<dbReference type="AlphaFoldDB" id="A0A3M2L5J8"/>
<dbReference type="OrthoDB" id="4562637at2"/>
<keyword evidence="2" id="KW-1185">Reference proteome</keyword>
<evidence type="ECO:0000313" key="1">
    <source>
        <dbReference type="EMBL" id="RMI32881.1"/>
    </source>
</evidence>
<dbReference type="EMBL" id="RFFH01000004">
    <property type="protein sequence ID" value="RMI32881.1"/>
    <property type="molecule type" value="Genomic_DNA"/>
</dbReference>
<organism evidence="1 2">
    <name type="scientific">Nocardia stercoris</name>
    <dbReference type="NCBI Taxonomy" id="2483361"/>
    <lineage>
        <taxon>Bacteria</taxon>
        <taxon>Bacillati</taxon>
        <taxon>Actinomycetota</taxon>
        <taxon>Actinomycetes</taxon>
        <taxon>Mycobacteriales</taxon>
        <taxon>Nocardiaceae</taxon>
        <taxon>Nocardia</taxon>
    </lineage>
</organism>
<proteinExistence type="predicted"/>
<accession>A0A3M2L5J8</accession>
<comment type="caution">
    <text evidence="1">The sequence shown here is derived from an EMBL/GenBank/DDBJ whole genome shotgun (WGS) entry which is preliminary data.</text>
</comment>
<sequence length="145" mass="15353">MNIRPTLADPAGQQIADRVAADLAAELEQAGLASDADGYDRRFAADILWGSPFGATVTGYPTLNAIHHRLMTTKVAPASHFEVVAALSPAPGVVITQIRRRSADPAGFSEIAMYTLVERDGDWWLAAAQNTPVELARSPLAASGN</sequence>
<name>A0A3M2L5J8_9NOCA</name>